<dbReference type="AlphaFoldDB" id="A0A084VHZ1"/>
<protein>
    <submittedName>
        <fullName evidence="1 2">Spermatogenesis-associated protein 2-like protein-like protein</fullName>
    </submittedName>
</protein>
<dbReference type="Proteomes" id="UP000030765">
    <property type="component" value="Unassembled WGS sequence"/>
</dbReference>
<gene>
    <name evidence="1" type="ORF">ZHAS_00004825</name>
</gene>
<proteinExistence type="predicted"/>
<reference evidence="1 3" key="1">
    <citation type="journal article" date="2014" name="BMC Genomics">
        <title>Genome sequence of Anopheles sinensis provides insight into genetics basis of mosquito competence for malaria parasites.</title>
        <authorList>
            <person name="Zhou D."/>
            <person name="Zhang D."/>
            <person name="Ding G."/>
            <person name="Shi L."/>
            <person name="Hou Q."/>
            <person name="Ye Y."/>
            <person name="Xu Y."/>
            <person name="Zhou H."/>
            <person name="Xiong C."/>
            <person name="Li S."/>
            <person name="Yu J."/>
            <person name="Hong S."/>
            <person name="Yu X."/>
            <person name="Zou P."/>
            <person name="Chen C."/>
            <person name="Chang X."/>
            <person name="Wang W."/>
            <person name="Lv Y."/>
            <person name="Sun Y."/>
            <person name="Ma L."/>
            <person name="Shen B."/>
            <person name="Zhu C."/>
        </authorList>
    </citation>
    <scope>NUCLEOTIDE SEQUENCE [LARGE SCALE GENOMIC DNA]</scope>
</reference>
<accession>A0A084VHZ1</accession>
<name>A0A084VHZ1_ANOSI</name>
<reference evidence="2" key="2">
    <citation type="submission" date="2020-05" db="UniProtKB">
        <authorList>
            <consortium name="EnsemblMetazoa"/>
        </authorList>
    </citation>
    <scope>IDENTIFICATION</scope>
</reference>
<dbReference type="VEuPathDB" id="VectorBase:ASIC004825"/>
<keyword evidence="3" id="KW-1185">Reference proteome</keyword>
<dbReference type="EnsemblMetazoa" id="ASIC004825-RA">
    <property type="protein sequence ID" value="ASIC004825-PA"/>
    <property type="gene ID" value="ASIC004825"/>
</dbReference>
<evidence type="ECO:0000313" key="3">
    <source>
        <dbReference type="Proteomes" id="UP000030765"/>
    </source>
</evidence>
<dbReference type="EMBL" id="KE524847">
    <property type="protein sequence ID" value="KFB37585.1"/>
    <property type="molecule type" value="Genomic_DNA"/>
</dbReference>
<evidence type="ECO:0000313" key="2">
    <source>
        <dbReference type="EnsemblMetazoa" id="ASIC004825-PA"/>
    </source>
</evidence>
<organism evidence="1">
    <name type="scientific">Anopheles sinensis</name>
    <name type="common">Mosquito</name>
    <dbReference type="NCBI Taxonomy" id="74873"/>
    <lineage>
        <taxon>Eukaryota</taxon>
        <taxon>Metazoa</taxon>
        <taxon>Ecdysozoa</taxon>
        <taxon>Arthropoda</taxon>
        <taxon>Hexapoda</taxon>
        <taxon>Insecta</taxon>
        <taxon>Pterygota</taxon>
        <taxon>Neoptera</taxon>
        <taxon>Endopterygota</taxon>
        <taxon>Diptera</taxon>
        <taxon>Nematocera</taxon>
        <taxon>Culicoidea</taxon>
        <taxon>Culicidae</taxon>
        <taxon>Anophelinae</taxon>
        <taxon>Anopheles</taxon>
    </lineage>
</organism>
<evidence type="ECO:0000313" key="1">
    <source>
        <dbReference type="EMBL" id="KFB37585.1"/>
    </source>
</evidence>
<dbReference type="EMBL" id="ATLV01013251">
    <property type="status" value="NOT_ANNOTATED_CDS"/>
    <property type="molecule type" value="Genomic_DNA"/>
</dbReference>
<sequence>MDATVIVFSDEYQHGRRRSKKAPQCIALARGRGSDVITRSPATYPPTSEDYRDDLRRCCDAKTRN</sequence>